<feature type="compositionally biased region" description="Basic and acidic residues" evidence="1">
    <location>
        <begin position="206"/>
        <end position="219"/>
    </location>
</feature>
<sequence>RGKFIQISPRRSHTIAAKGVLMFGSAKLGCLQMIGKACVSASPALPVRGLYRIQGISRTMSGTVSSCPPEFIAVDNEKWAVKNISEGSIIRVVSYNILAQAYIKSTLFPHSPARCLKWKARSQSVLALLKSLEADILCLQELDEFETFYKGNMDKYGYSSAYIQRSGHKRDGCGIFYKREQTELLSEEVIQYNDLVPAGEVPVESCDGKDKETSTRTSRDASPIKMSGSQETNLPNDRGDPNDPRVRLKRDCVGLLTAFKLTKPPHHVIIIANTHIYWDSDWADVKLAQVKYLLLRLAKFKDTISKKFSCTPLVFVTGDFNSTPGDEVYQYLTSGVSQHDKGYSCNTNWKEASEEIPIALQSLYAFIGGEPPFTNYTPDFTGTLDYILFSNSNHVQPIRFLKLPSAESPDIQGGLPNEHHP</sequence>
<gene>
    <name evidence="3" type="ORF">KI387_015353</name>
</gene>
<dbReference type="PANTHER" id="PTHR12121:SF68">
    <property type="entry name" value="CARBON CATABOLITE REPRESSOR PROTEIN 4 HOMOLOG 4-RELATED"/>
    <property type="match status" value="1"/>
</dbReference>
<comment type="caution">
    <text evidence="3">The sequence shown here is derived from an EMBL/GenBank/DDBJ whole genome shotgun (WGS) entry which is preliminary data.</text>
</comment>
<evidence type="ECO:0000313" key="4">
    <source>
        <dbReference type="Proteomes" id="UP000824469"/>
    </source>
</evidence>
<feature type="non-terminal residue" evidence="3">
    <location>
        <position position="421"/>
    </location>
</feature>
<evidence type="ECO:0000256" key="1">
    <source>
        <dbReference type="SAM" id="MobiDB-lite"/>
    </source>
</evidence>
<dbReference type="Proteomes" id="UP000824469">
    <property type="component" value="Unassembled WGS sequence"/>
</dbReference>
<dbReference type="InterPro" id="IPR005135">
    <property type="entry name" value="Endo/exonuclease/phosphatase"/>
</dbReference>
<name>A0AA38GFQ4_TAXCH</name>
<feature type="non-terminal residue" evidence="3">
    <location>
        <position position="1"/>
    </location>
</feature>
<organism evidence="3 4">
    <name type="scientific">Taxus chinensis</name>
    <name type="common">Chinese yew</name>
    <name type="synonym">Taxus wallichiana var. chinensis</name>
    <dbReference type="NCBI Taxonomy" id="29808"/>
    <lineage>
        <taxon>Eukaryota</taxon>
        <taxon>Viridiplantae</taxon>
        <taxon>Streptophyta</taxon>
        <taxon>Embryophyta</taxon>
        <taxon>Tracheophyta</taxon>
        <taxon>Spermatophyta</taxon>
        <taxon>Pinopsida</taxon>
        <taxon>Pinidae</taxon>
        <taxon>Conifers II</taxon>
        <taxon>Cupressales</taxon>
        <taxon>Taxaceae</taxon>
        <taxon>Taxus</taxon>
    </lineage>
</organism>
<dbReference type="SUPFAM" id="SSF56219">
    <property type="entry name" value="DNase I-like"/>
    <property type="match status" value="1"/>
</dbReference>
<feature type="region of interest" description="Disordered" evidence="1">
    <location>
        <begin position="201"/>
        <end position="245"/>
    </location>
</feature>
<dbReference type="InterPro" id="IPR036691">
    <property type="entry name" value="Endo/exonu/phosph_ase_sf"/>
</dbReference>
<keyword evidence="4" id="KW-1185">Reference proteome</keyword>
<accession>A0AA38GFQ4</accession>
<proteinExistence type="predicted"/>
<dbReference type="Gene3D" id="3.60.10.10">
    <property type="entry name" value="Endonuclease/exonuclease/phosphatase"/>
    <property type="match status" value="1"/>
</dbReference>
<dbReference type="OMA" id="QVYTYVP"/>
<dbReference type="Pfam" id="PF03372">
    <property type="entry name" value="Exo_endo_phos"/>
    <property type="match status" value="1"/>
</dbReference>
<evidence type="ECO:0000259" key="2">
    <source>
        <dbReference type="Pfam" id="PF03372"/>
    </source>
</evidence>
<reference evidence="3 4" key="1">
    <citation type="journal article" date="2021" name="Nat. Plants">
        <title>The Taxus genome provides insights into paclitaxel biosynthesis.</title>
        <authorList>
            <person name="Xiong X."/>
            <person name="Gou J."/>
            <person name="Liao Q."/>
            <person name="Li Y."/>
            <person name="Zhou Q."/>
            <person name="Bi G."/>
            <person name="Li C."/>
            <person name="Du R."/>
            <person name="Wang X."/>
            <person name="Sun T."/>
            <person name="Guo L."/>
            <person name="Liang H."/>
            <person name="Lu P."/>
            <person name="Wu Y."/>
            <person name="Zhang Z."/>
            <person name="Ro D.K."/>
            <person name="Shang Y."/>
            <person name="Huang S."/>
            <person name="Yan J."/>
        </authorList>
    </citation>
    <scope>NUCLEOTIDE SEQUENCE [LARGE SCALE GENOMIC DNA]</scope>
    <source>
        <strain evidence="3">Ta-2019</strain>
    </source>
</reference>
<dbReference type="EMBL" id="JAHRHJ020000003">
    <property type="protein sequence ID" value="KAH9320714.1"/>
    <property type="molecule type" value="Genomic_DNA"/>
</dbReference>
<dbReference type="GO" id="GO:0000175">
    <property type="term" value="F:3'-5'-RNA exonuclease activity"/>
    <property type="evidence" value="ECO:0007669"/>
    <property type="project" value="TreeGrafter"/>
</dbReference>
<protein>
    <recommendedName>
        <fullName evidence="2">Endonuclease/exonuclease/phosphatase domain-containing protein</fullName>
    </recommendedName>
</protein>
<dbReference type="PANTHER" id="PTHR12121">
    <property type="entry name" value="CARBON CATABOLITE REPRESSOR PROTEIN 4"/>
    <property type="match status" value="1"/>
</dbReference>
<feature type="domain" description="Endonuclease/exonuclease/phosphatase" evidence="2">
    <location>
        <begin position="94"/>
        <end position="391"/>
    </location>
</feature>
<dbReference type="AlphaFoldDB" id="A0AA38GFQ4"/>
<evidence type="ECO:0000313" key="3">
    <source>
        <dbReference type="EMBL" id="KAH9320714.1"/>
    </source>
</evidence>
<dbReference type="InterPro" id="IPR050410">
    <property type="entry name" value="CCR4/nocturin_mRNA_transcr"/>
</dbReference>